<dbReference type="AlphaFoldDB" id="A0A7C0ZIC1"/>
<sequence length="317" mass="36518">MIFLFIILSIEEDDFIPRPVPPEWRVPASEVYNIMVKEWIVLGTREPGGFGFLNFPKFVIPYSRASVEGIEAGFDMHLLLLRSGFFISGKWDSLLSSGFFESVNPYAKFPFILNAGYLLNNGLKPTGSFTVFYPSGRNLFGITGGYRNSLYGGVVLQFSRLRFTMGKDIAGIMFFDDEWFLRVRYGFLLPPVYDWWFKTPEYSFSATTSLDLFYLNTYFRIDLIEKKYRALLKRGFLQLFYISDERITGVKGTVEKVLGRVHFYAYSSVSGKNITTTRELRGEMGIFIKPEAWIIPAMGIFINTDKEWRFAIGMGME</sequence>
<dbReference type="Proteomes" id="UP000885847">
    <property type="component" value="Unassembled WGS sequence"/>
</dbReference>
<gene>
    <name evidence="1" type="ORF">ENF18_05080</name>
</gene>
<protein>
    <submittedName>
        <fullName evidence="1">Uncharacterized protein</fullName>
    </submittedName>
</protein>
<organism evidence="1">
    <name type="scientific">candidate division WOR-3 bacterium</name>
    <dbReference type="NCBI Taxonomy" id="2052148"/>
    <lineage>
        <taxon>Bacteria</taxon>
        <taxon>Bacteria division WOR-3</taxon>
    </lineage>
</organism>
<comment type="caution">
    <text evidence="1">The sequence shown here is derived from an EMBL/GenBank/DDBJ whole genome shotgun (WGS) entry which is preliminary data.</text>
</comment>
<accession>A0A7C0ZIC1</accession>
<evidence type="ECO:0000313" key="1">
    <source>
        <dbReference type="EMBL" id="HDI83145.1"/>
    </source>
</evidence>
<dbReference type="EMBL" id="DQWE01000243">
    <property type="protein sequence ID" value="HDI83145.1"/>
    <property type="molecule type" value="Genomic_DNA"/>
</dbReference>
<proteinExistence type="predicted"/>
<name>A0A7C0ZIC1_UNCW3</name>
<reference evidence="1" key="1">
    <citation type="journal article" date="2020" name="mSystems">
        <title>Genome- and Community-Level Interaction Insights into Carbon Utilization and Element Cycling Functions of Hydrothermarchaeota in Hydrothermal Sediment.</title>
        <authorList>
            <person name="Zhou Z."/>
            <person name="Liu Y."/>
            <person name="Xu W."/>
            <person name="Pan J."/>
            <person name="Luo Z.H."/>
            <person name="Li M."/>
        </authorList>
    </citation>
    <scope>NUCLEOTIDE SEQUENCE [LARGE SCALE GENOMIC DNA]</scope>
    <source>
        <strain evidence="1">HyVt-102</strain>
    </source>
</reference>